<proteinExistence type="predicted"/>
<dbReference type="Proteomes" id="UP000827872">
    <property type="component" value="Linkage Group LG06"/>
</dbReference>
<comment type="caution">
    <text evidence="1">The sequence shown here is derived from an EMBL/GenBank/DDBJ whole genome shotgun (WGS) entry which is preliminary data.</text>
</comment>
<accession>A0ACB8FP85</accession>
<dbReference type="EMBL" id="CM037619">
    <property type="protein sequence ID" value="KAH8007092.1"/>
    <property type="molecule type" value="Genomic_DNA"/>
</dbReference>
<keyword evidence="2" id="KW-1185">Reference proteome</keyword>
<reference evidence="1" key="1">
    <citation type="submission" date="2021-08" db="EMBL/GenBank/DDBJ databases">
        <title>The first chromosome-level gecko genome reveals the dynamic sex chromosomes of Neotropical dwarf geckos (Sphaerodactylidae: Sphaerodactylus).</title>
        <authorList>
            <person name="Pinto B.J."/>
            <person name="Keating S.E."/>
            <person name="Gamble T."/>
        </authorList>
    </citation>
    <scope>NUCLEOTIDE SEQUENCE</scope>
    <source>
        <strain evidence="1">TG3544</strain>
    </source>
</reference>
<gene>
    <name evidence="1" type="ORF">K3G42_016927</name>
</gene>
<organism evidence="1 2">
    <name type="scientific">Sphaerodactylus townsendi</name>
    <dbReference type="NCBI Taxonomy" id="933632"/>
    <lineage>
        <taxon>Eukaryota</taxon>
        <taxon>Metazoa</taxon>
        <taxon>Chordata</taxon>
        <taxon>Craniata</taxon>
        <taxon>Vertebrata</taxon>
        <taxon>Euteleostomi</taxon>
        <taxon>Lepidosauria</taxon>
        <taxon>Squamata</taxon>
        <taxon>Bifurcata</taxon>
        <taxon>Gekkota</taxon>
        <taxon>Sphaerodactylidae</taxon>
        <taxon>Sphaerodactylus</taxon>
    </lineage>
</organism>
<protein>
    <submittedName>
        <fullName evidence="1">Uncharacterized protein</fullName>
    </submittedName>
</protein>
<evidence type="ECO:0000313" key="1">
    <source>
        <dbReference type="EMBL" id="KAH8007092.1"/>
    </source>
</evidence>
<sequence length="201" mass="21191">MAAWNPLRGGGRSGHFPACLAEEAPPASPSAMSMEGVCVNTILQEFIVNIVLHSITISPGKLQMAKQEPQMNANPVSAMDILTLATLTWTHGWHQGTKVAESVIIVSTIQKAGTASIVSQATTGTSKGLFLPLTAANCVPVTLLDQQRFPLATAPSVIPAMVTVPANLVWLVLNVINAWLGTGDLDIMAANHVIVQEVVTH</sequence>
<evidence type="ECO:0000313" key="2">
    <source>
        <dbReference type="Proteomes" id="UP000827872"/>
    </source>
</evidence>
<name>A0ACB8FP85_9SAUR</name>